<sequence length="657" mass="75630">MPNTTTRKIKRSDYERVLVTETLPNEVPIIVSNDGLYKNSKSLDTASIISKFIFEYLVIGIGRPKGAAYTIPYSYKIRKSTDSFRNLSLPHPISQWEMKKFYEKNDKLICHFCGISPCTLRAPKKIASSYFYSNPLENLNKFKHSPVEEENLDELMRYSSSYFSYQGYDRLYKFFRSSLFLKLEKDFQILKTLDVTKCFESIYTHSISWATKEKTFTKHNVGTGSTFGQSFDSLMQRSNYNETNGILIGPEISRIFAEVIFQKIDCNAIESIRGKYKLRLGQEYAIFRYVDDVYIFAKTEDIATKALEIYTDELAKFNLHANKLKEKYYKRPFFTQKSRVIKGINAIINGFIDKFLERPSPDTPSLIPKEIFFPNRLIRSFIDEIKLVCSTENLPYDEISPYVISSLYNRARWLINLDADKISDNNSSNIKDACVVLIELIFFFYAVAPTVSASYKLCSAIIFVSRFAETTIKVHEHTVKQRIFELSLELLSGDIAALQAGVDRFVLLEAINVLLATRDLGPDYLMPEAIIEKLCNTDASYFHLVSYLFYIKDHSRYAALRLRVIGAIDAALSKLDDVHVDSEKACLLLDALACRFIPEKQKKKWVAGLCAAASKPRPSTADFDAFFLETNNRHWFVNWDQVDLLSALEKKELKRAY</sequence>
<dbReference type="GO" id="GO:0003964">
    <property type="term" value="F:RNA-directed DNA polymerase activity"/>
    <property type="evidence" value="ECO:0007669"/>
    <property type="project" value="UniProtKB-KW"/>
</dbReference>
<keyword evidence="3" id="KW-1185">Reference proteome</keyword>
<protein>
    <submittedName>
        <fullName evidence="2">RNA-directed DNA polymerase</fullName>
    </submittedName>
</protein>
<proteinExistence type="predicted"/>
<gene>
    <name evidence="2" type="ORF">OHZ10_11750</name>
</gene>
<dbReference type="Pfam" id="PF00078">
    <property type="entry name" value="RVT_1"/>
    <property type="match status" value="1"/>
</dbReference>
<dbReference type="Proteomes" id="UP001448498">
    <property type="component" value="Chromosome 1"/>
</dbReference>
<evidence type="ECO:0000259" key="1">
    <source>
        <dbReference type="PROSITE" id="PS50878"/>
    </source>
</evidence>
<name>A0ABZ3DD73_9BURK</name>
<organism evidence="2 3">
    <name type="scientific">Burkholderia arboris</name>
    <dbReference type="NCBI Taxonomy" id="488730"/>
    <lineage>
        <taxon>Bacteria</taxon>
        <taxon>Pseudomonadati</taxon>
        <taxon>Pseudomonadota</taxon>
        <taxon>Betaproteobacteria</taxon>
        <taxon>Burkholderiales</taxon>
        <taxon>Burkholderiaceae</taxon>
        <taxon>Burkholderia</taxon>
        <taxon>Burkholderia cepacia complex</taxon>
    </lineage>
</organism>
<reference evidence="2 3" key="1">
    <citation type="submission" date="2022-10" db="EMBL/GenBank/DDBJ databases">
        <title>Genomic of Burkholderia cepacia PN-1.</title>
        <authorList>
            <person name="Yang Y."/>
            <person name="Guan H."/>
            <person name="Huang J."/>
        </authorList>
    </citation>
    <scope>NUCLEOTIDE SEQUENCE [LARGE SCALE GENOMIC DNA]</scope>
    <source>
        <strain evidence="2 3">PN-1</strain>
    </source>
</reference>
<keyword evidence="2" id="KW-0808">Transferase</keyword>
<accession>A0ABZ3DD73</accession>
<dbReference type="NCBIfam" id="NF041748">
    <property type="entry name" value="Drt3b"/>
    <property type="match status" value="1"/>
</dbReference>
<keyword evidence="2" id="KW-0695">RNA-directed DNA polymerase</keyword>
<dbReference type="EMBL" id="CP109821">
    <property type="protein sequence ID" value="XAE47024.1"/>
    <property type="molecule type" value="Genomic_DNA"/>
</dbReference>
<evidence type="ECO:0000313" key="3">
    <source>
        <dbReference type="Proteomes" id="UP001448498"/>
    </source>
</evidence>
<dbReference type="PROSITE" id="PS50878">
    <property type="entry name" value="RT_POL"/>
    <property type="match status" value="1"/>
</dbReference>
<keyword evidence="2" id="KW-0548">Nucleotidyltransferase</keyword>
<evidence type="ECO:0000313" key="2">
    <source>
        <dbReference type="EMBL" id="XAE47024.1"/>
    </source>
</evidence>
<dbReference type="CDD" id="cd01646">
    <property type="entry name" value="RT_Bac_retron_I"/>
    <property type="match status" value="1"/>
</dbReference>
<dbReference type="RefSeq" id="WP_342702539.1">
    <property type="nucleotide sequence ID" value="NZ_CP109821.1"/>
</dbReference>
<feature type="domain" description="Reverse transcriptase" evidence="1">
    <location>
        <begin position="1"/>
        <end position="346"/>
    </location>
</feature>
<dbReference type="InterPro" id="IPR000477">
    <property type="entry name" value="RT_dom"/>
</dbReference>